<comment type="caution">
    <text evidence="5">The sequence shown here is derived from an EMBL/GenBank/DDBJ whole genome shotgun (WGS) entry which is preliminary data.</text>
</comment>
<evidence type="ECO:0000313" key="5">
    <source>
        <dbReference type="EMBL" id="TRX42142.1"/>
    </source>
</evidence>
<accession>A0A553EB05</accession>
<dbReference type="InterPro" id="IPR007863">
    <property type="entry name" value="Peptidase_M16_C"/>
</dbReference>
<dbReference type="EMBL" id="VJZT01000002">
    <property type="protein sequence ID" value="TRX42142.1"/>
    <property type="molecule type" value="Genomic_DNA"/>
</dbReference>
<dbReference type="GO" id="GO:0046872">
    <property type="term" value="F:metal ion binding"/>
    <property type="evidence" value="ECO:0007669"/>
    <property type="project" value="InterPro"/>
</dbReference>
<dbReference type="Gene3D" id="3.30.830.10">
    <property type="entry name" value="Metalloenzyme, LuxS/M16 peptidase-like"/>
    <property type="match status" value="2"/>
</dbReference>
<dbReference type="RefSeq" id="WP_144255152.1">
    <property type="nucleotide sequence ID" value="NZ_VJZT01000002.1"/>
</dbReference>
<evidence type="ECO:0000259" key="3">
    <source>
        <dbReference type="Pfam" id="PF00675"/>
    </source>
</evidence>
<protein>
    <submittedName>
        <fullName evidence="5">Insulinase family protein</fullName>
    </submittedName>
</protein>
<dbReference type="PANTHER" id="PTHR11851:SF49">
    <property type="entry name" value="MITOCHONDRIAL-PROCESSING PEPTIDASE SUBUNIT ALPHA"/>
    <property type="match status" value="1"/>
</dbReference>
<dbReference type="InterPro" id="IPR011249">
    <property type="entry name" value="Metalloenz_LuxS/M16"/>
</dbReference>
<dbReference type="SUPFAM" id="SSF63411">
    <property type="entry name" value="LuxS/MPP-like metallohydrolase"/>
    <property type="match status" value="2"/>
</dbReference>
<gene>
    <name evidence="5" type="ORF">FNW21_02415</name>
</gene>
<proteinExistence type="inferred from homology"/>
<keyword evidence="6" id="KW-1185">Reference proteome</keyword>
<reference evidence="5 6" key="1">
    <citation type="submission" date="2019-07" db="EMBL/GenBank/DDBJ databases">
        <title>Novel species of Flavobacterium.</title>
        <authorList>
            <person name="Liu Q."/>
            <person name="Xin Y.-H."/>
        </authorList>
    </citation>
    <scope>NUCLEOTIDE SEQUENCE [LARGE SCALE GENOMIC DNA]</scope>
    <source>
        <strain evidence="5 6">LB1R34</strain>
    </source>
</reference>
<keyword evidence="2" id="KW-0732">Signal</keyword>
<evidence type="ECO:0000313" key="6">
    <source>
        <dbReference type="Proteomes" id="UP000316371"/>
    </source>
</evidence>
<dbReference type="AlphaFoldDB" id="A0A553EB05"/>
<feature type="domain" description="Peptidase M16 N-terminal" evidence="3">
    <location>
        <begin position="41"/>
        <end position="175"/>
    </location>
</feature>
<dbReference type="Pfam" id="PF00675">
    <property type="entry name" value="Peptidase_M16"/>
    <property type="match status" value="1"/>
</dbReference>
<feature type="signal peptide" evidence="2">
    <location>
        <begin position="1"/>
        <end position="20"/>
    </location>
</feature>
<dbReference type="InterPro" id="IPR011765">
    <property type="entry name" value="Pept_M16_N"/>
</dbReference>
<dbReference type="Pfam" id="PF05193">
    <property type="entry name" value="Peptidase_M16_C"/>
    <property type="match status" value="1"/>
</dbReference>
<dbReference type="PANTHER" id="PTHR11851">
    <property type="entry name" value="METALLOPROTEASE"/>
    <property type="match status" value="1"/>
</dbReference>
<evidence type="ECO:0000256" key="2">
    <source>
        <dbReference type="SAM" id="SignalP"/>
    </source>
</evidence>
<comment type="similarity">
    <text evidence="1">Belongs to the peptidase M16 family.</text>
</comment>
<feature type="domain" description="Peptidase M16 C-terminal" evidence="4">
    <location>
        <begin position="193"/>
        <end position="374"/>
    </location>
</feature>
<name>A0A553EB05_9FLAO</name>
<sequence length="454" mass="51902">MKNVLVSFAIVCFSFGTASAQQKLPSNFYSQKLPNGLEILVIEDNTVPLATIEIVVKNGSYTEDADYNGLSHMYEHMFFKANKDLPSQEQFLKRVQELGIAFNGTTSQERVNYYVTLTKEKLNDGLQFMNSAIRYPLFLEQEMKNELPVVNGEFQRNESNAFFFLNNDMNKTMWGKNYSRKNPIGDHDIILSCTPEKMKIIQNKFYYPNNSMIVVAGDVNHTDVYQKVAAIYSDWKPSDFDPFTKWSIPEFEPLKENIHQITVNENAQVPAFEIGYHGPDTRNDIQATYAADVFSTILGQASSKFQKDLVESGLANQAILNYGTCKYVGPITIFLIPNPKTIKEAYNKLQENISQWEDPAYFTDEQLETAKNLLVIQDAYGKEKTSDYLHSVTYFWASATIDYYVNYNENVKKVTREDIRNYVKKYITNQPHVTGLLISPSMKNAVESAGISYK</sequence>
<evidence type="ECO:0000256" key="1">
    <source>
        <dbReference type="ARBA" id="ARBA00007261"/>
    </source>
</evidence>
<evidence type="ECO:0000259" key="4">
    <source>
        <dbReference type="Pfam" id="PF05193"/>
    </source>
</evidence>
<feature type="chain" id="PRO_5022088828" evidence="2">
    <location>
        <begin position="21"/>
        <end position="454"/>
    </location>
</feature>
<dbReference type="Proteomes" id="UP000316371">
    <property type="component" value="Unassembled WGS sequence"/>
</dbReference>
<dbReference type="OrthoDB" id="9811314at2"/>
<dbReference type="InterPro" id="IPR050361">
    <property type="entry name" value="MPP/UQCRC_Complex"/>
</dbReference>
<organism evidence="5 6">
    <name type="scientific">Flavobacterium restrictum</name>
    <dbReference type="NCBI Taxonomy" id="2594428"/>
    <lineage>
        <taxon>Bacteria</taxon>
        <taxon>Pseudomonadati</taxon>
        <taxon>Bacteroidota</taxon>
        <taxon>Flavobacteriia</taxon>
        <taxon>Flavobacteriales</taxon>
        <taxon>Flavobacteriaceae</taxon>
        <taxon>Flavobacterium</taxon>
    </lineage>
</organism>